<dbReference type="EMBL" id="CP117826">
    <property type="protein sequence ID" value="XCC61331.1"/>
    <property type="molecule type" value="Genomic_DNA"/>
</dbReference>
<evidence type="ECO:0000313" key="1">
    <source>
        <dbReference type="EMBL" id="XCC61331.1"/>
    </source>
</evidence>
<protein>
    <recommendedName>
        <fullName evidence="2">Methyl-accepting chemotaxis protein</fullName>
    </recommendedName>
</protein>
<evidence type="ECO:0008006" key="2">
    <source>
        <dbReference type="Google" id="ProtNLM"/>
    </source>
</evidence>
<proteinExistence type="predicted"/>
<sequence>MGRKTLRAAKLRTALLALCTVILIIGAAAAGSTLSQTADVLEQH</sequence>
<dbReference type="RefSeq" id="WP_353422853.1">
    <property type="nucleotide sequence ID" value="NZ_CP117826.1"/>
</dbReference>
<reference evidence="1" key="1">
    <citation type="submission" date="2023-02" db="EMBL/GenBank/DDBJ databases">
        <title>Gut commensal Christensenella minuta modulates host metabolism via a new class of secondary bile acids.</title>
        <authorList>
            <person name="Liu C."/>
        </authorList>
    </citation>
    <scope>NUCLEOTIDE SEQUENCE</scope>
    <source>
        <strain evidence="1">CA70</strain>
    </source>
</reference>
<dbReference type="AlphaFoldDB" id="A0AAU8A5I9"/>
<gene>
    <name evidence="1" type="ORF">PUP29_07260</name>
</gene>
<name>A0AAU8A5I9_9FIRM</name>
<accession>A0AAU8A5I9</accession>
<organism evidence="1">
    <name type="scientific">Christensenella massiliensis</name>
    <dbReference type="NCBI Taxonomy" id="1805714"/>
    <lineage>
        <taxon>Bacteria</taxon>
        <taxon>Bacillati</taxon>
        <taxon>Bacillota</taxon>
        <taxon>Clostridia</taxon>
        <taxon>Christensenellales</taxon>
        <taxon>Christensenellaceae</taxon>
        <taxon>Christensenella</taxon>
    </lineage>
</organism>